<dbReference type="EMBL" id="GBRH01191521">
    <property type="protein sequence ID" value="JAE06375.1"/>
    <property type="molecule type" value="Transcribed_RNA"/>
</dbReference>
<reference evidence="1" key="2">
    <citation type="journal article" date="2015" name="Data Brief">
        <title>Shoot transcriptome of the giant reed, Arundo donax.</title>
        <authorList>
            <person name="Barrero R.A."/>
            <person name="Guerrero F.D."/>
            <person name="Moolhuijzen P."/>
            <person name="Goolsby J.A."/>
            <person name="Tidwell J."/>
            <person name="Bellgard S.E."/>
            <person name="Bellgard M.I."/>
        </authorList>
    </citation>
    <scope>NUCLEOTIDE SEQUENCE</scope>
    <source>
        <tissue evidence="1">Shoot tissue taken approximately 20 cm above the soil surface</tissue>
    </source>
</reference>
<proteinExistence type="predicted"/>
<accession>A0A0A9F003</accession>
<reference evidence="1" key="1">
    <citation type="submission" date="2014-09" db="EMBL/GenBank/DDBJ databases">
        <authorList>
            <person name="Magalhaes I.L.F."/>
            <person name="Oliveira U."/>
            <person name="Santos F.R."/>
            <person name="Vidigal T.H.D.A."/>
            <person name="Brescovit A.D."/>
            <person name="Santos A.J."/>
        </authorList>
    </citation>
    <scope>NUCLEOTIDE SEQUENCE</scope>
    <source>
        <tissue evidence="1">Shoot tissue taken approximately 20 cm above the soil surface</tissue>
    </source>
</reference>
<dbReference type="AlphaFoldDB" id="A0A0A9F003"/>
<name>A0A0A9F003_ARUDO</name>
<evidence type="ECO:0000313" key="1">
    <source>
        <dbReference type="EMBL" id="JAE06375.1"/>
    </source>
</evidence>
<sequence length="30" mass="3502">MKSRSWLKLGNLCREHANLIDQLCSRTRAT</sequence>
<organism evidence="1">
    <name type="scientific">Arundo donax</name>
    <name type="common">Giant reed</name>
    <name type="synonym">Donax arundinaceus</name>
    <dbReference type="NCBI Taxonomy" id="35708"/>
    <lineage>
        <taxon>Eukaryota</taxon>
        <taxon>Viridiplantae</taxon>
        <taxon>Streptophyta</taxon>
        <taxon>Embryophyta</taxon>
        <taxon>Tracheophyta</taxon>
        <taxon>Spermatophyta</taxon>
        <taxon>Magnoliopsida</taxon>
        <taxon>Liliopsida</taxon>
        <taxon>Poales</taxon>
        <taxon>Poaceae</taxon>
        <taxon>PACMAD clade</taxon>
        <taxon>Arundinoideae</taxon>
        <taxon>Arundineae</taxon>
        <taxon>Arundo</taxon>
    </lineage>
</organism>
<protein>
    <submittedName>
        <fullName evidence="1">Uncharacterized protein</fullName>
    </submittedName>
</protein>